<gene>
    <name evidence="1" type="ORF">MENTE1834_LOCUS39524</name>
</gene>
<sequence length="67" mass="7292">MGTTNKFALGIAQSNSGALPLFEEIGLKKYIATSSTIPLPIHLHFLGQKGYYLMPGKHFVCSVVILK</sequence>
<keyword evidence="2" id="KW-1185">Reference proteome</keyword>
<accession>A0ACB1ANH6</accession>
<name>A0ACB1ANH6_MELEN</name>
<proteinExistence type="predicted"/>
<evidence type="ECO:0000313" key="1">
    <source>
        <dbReference type="EMBL" id="CAK5091673.1"/>
    </source>
</evidence>
<comment type="caution">
    <text evidence="1">The sequence shown here is derived from an EMBL/GenBank/DDBJ whole genome shotgun (WGS) entry which is preliminary data.</text>
</comment>
<organism evidence="1 2">
    <name type="scientific">Meloidogyne enterolobii</name>
    <name type="common">Root-knot nematode worm</name>
    <name type="synonym">Meloidogyne mayaguensis</name>
    <dbReference type="NCBI Taxonomy" id="390850"/>
    <lineage>
        <taxon>Eukaryota</taxon>
        <taxon>Metazoa</taxon>
        <taxon>Ecdysozoa</taxon>
        <taxon>Nematoda</taxon>
        <taxon>Chromadorea</taxon>
        <taxon>Rhabditida</taxon>
        <taxon>Tylenchina</taxon>
        <taxon>Tylenchomorpha</taxon>
        <taxon>Tylenchoidea</taxon>
        <taxon>Meloidogynidae</taxon>
        <taxon>Meloidogyninae</taxon>
        <taxon>Meloidogyne</taxon>
    </lineage>
</organism>
<evidence type="ECO:0000313" key="2">
    <source>
        <dbReference type="Proteomes" id="UP001497535"/>
    </source>
</evidence>
<dbReference type="Proteomes" id="UP001497535">
    <property type="component" value="Unassembled WGS sequence"/>
</dbReference>
<dbReference type="EMBL" id="CAVMJV010000089">
    <property type="protein sequence ID" value="CAK5091673.1"/>
    <property type="molecule type" value="Genomic_DNA"/>
</dbReference>
<reference evidence="1" key="1">
    <citation type="submission" date="2023-11" db="EMBL/GenBank/DDBJ databases">
        <authorList>
            <person name="Poullet M."/>
        </authorList>
    </citation>
    <scope>NUCLEOTIDE SEQUENCE</scope>
    <source>
        <strain evidence="1">E1834</strain>
    </source>
</reference>
<protein>
    <submittedName>
        <fullName evidence="1">Uncharacterized protein</fullName>
    </submittedName>
</protein>